<dbReference type="Proteomes" id="UP000284403">
    <property type="component" value="Unassembled WGS sequence"/>
</dbReference>
<feature type="compositionally biased region" description="Low complexity" evidence="1">
    <location>
        <begin position="309"/>
        <end position="319"/>
    </location>
</feature>
<gene>
    <name evidence="2" type="ORF">Tco025E_04867</name>
</gene>
<dbReference type="OrthoDB" id="249329at2759"/>
<proteinExistence type="predicted"/>
<sequence>EVAAELEAGRVAGELAALEEEESACRRALEVEAVRAADGIARARGRSARDAAVRERQRQLAAQAESAAATRAQLRRESRRIEEEEAGRRGAIEQDEDEERADLLDAMDRDAEVAAELEAGRVVCTPSSSKTTLVCVSTWVSGVASSREEEASQTPQEVLPVKATGTEGEMCIEGEPMVRVESLVLSDGPQLAGDLRQQLGHVGRSSPTGGLRAFAAAEGKFVEAAEEAAGEVGGGTVVAGGVAFPCCSQSVQTALPRSVAVQVWDAHLESRRPCRASSRSRASGLWQGGVLSPREPGSGPSKSSKCTGPSPSSRASVVSREVEGDKVRVAVSVEELPSLELDSPCSHASERQWSPSFSVTSLTLAVAPPAAQRPGEMGSLQPVDASCKRAPHPPKQLARIRHGGRAGSSLETPPRLQRDSLTSDEERRTLCPHWGLDNFEFDWSSGPSPCSTGFRRLVHVETRHRQHVERHELLARNEVRWEELNHYRAWARWHEANKDASEEEEGEETEIDGEEAADAHGRVWGVAAAAAEDGNDEKENIAPRTEVPQPAGAVQRSRSAAWCVDMTGGSSGTPPHLRDRPWAAMLTRRNSQSGGKGASAVGRLPPSTPQACRRTPTDSFGTAGTLVRRAAAGDTRSSSLQRAPETVSGRRYAEFPGYAQRYEQRLLWQQLQQEASGPPAPEPIYRRATASFLESAEWCYQKMYVDRLLCAGRRDGSVRRCADVVCEEVGRAQLTWELQRS</sequence>
<comment type="caution">
    <text evidence="2">The sequence shown here is derived from an EMBL/GenBank/DDBJ whole genome shotgun (WGS) entry which is preliminary data.</text>
</comment>
<feature type="region of interest" description="Disordered" evidence="1">
    <location>
        <begin position="42"/>
        <end position="99"/>
    </location>
</feature>
<feature type="compositionally biased region" description="Acidic residues" evidence="1">
    <location>
        <begin position="501"/>
        <end position="516"/>
    </location>
</feature>
<evidence type="ECO:0000313" key="2">
    <source>
        <dbReference type="EMBL" id="RNF17412.1"/>
    </source>
</evidence>
<dbReference type="AlphaFoldDB" id="A0A3R7LMM6"/>
<feature type="region of interest" description="Disordered" evidence="1">
    <location>
        <begin position="590"/>
        <end position="623"/>
    </location>
</feature>
<feature type="compositionally biased region" description="Basic and acidic residues" evidence="1">
    <location>
        <begin position="47"/>
        <end position="58"/>
    </location>
</feature>
<reference evidence="2 3" key="1">
    <citation type="journal article" date="2018" name="BMC Genomics">
        <title>Genomic comparison of Trypanosoma conorhini and Trypanosoma rangeli to Trypanosoma cruzi strains of high and low virulence.</title>
        <authorList>
            <person name="Bradwell K.R."/>
            <person name="Koparde V.N."/>
            <person name="Matveyev A.V."/>
            <person name="Serrano M.G."/>
            <person name="Alves J.M."/>
            <person name="Parikh H."/>
            <person name="Huang B."/>
            <person name="Lee V."/>
            <person name="Espinosa-Alvarez O."/>
            <person name="Ortiz P.A."/>
            <person name="Costa-Martins A.G."/>
            <person name="Teixeira M.M."/>
            <person name="Buck G.A."/>
        </authorList>
    </citation>
    <scope>NUCLEOTIDE SEQUENCE [LARGE SCALE GENOMIC DNA]</scope>
    <source>
        <strain evidence="2 3">025E</strain>
    </source>
</reference>
<keyword evidence="3" id="KW-1185">Reference proteome</keyword>
<feature type="compositionally biased region" description="Basic and acidic residues" evidence="1">
    <location>
        <begin position="74"/>
        <end position="92"/>
    </location>
</feature>
<feature type="non-terminal residue" evidence="2">
    <location>
        <position position="1"/>
    </location>
</feature>
<dbReference type="RefSeq" id="XP_029228128.1">
    <property type="nucleotide sequence ID" value="XM_029371772.1"/>
</dbReference>
<feature type="region of interest" description="Disordered" evidence="1">
    <location>
        <begin position="497"/>
        <end position="518"/>
    </location>
</feature>
<feature type="compositionally biased region" description="Low complexity" evidence="1">
    <location>
        <begin position="59"/>
        <end position="72"/>
    </location>
</feature>
<feature type="region of interest" description="Disordered" evidence="1">
    <location>
        <begin position="370"/>
        <end position="424"/>
    </location>
</feature>
<dbReference type="EMBL" id="MKKU01000263">
    <property type="protein sequence ID" value="RNF17412.1"/>
    <property type="molecule type" value="Genomic_DNA"/>
</dbReference>
<feature type="region of interest" description="Disordered" evidence="1">
    <location>
        <begin position="532"/>
        <end position="558"/>
    </location>
</feature>
<accession>A0A3R7LMM6</accession>
<evidence type="ECO:0000256" key="1">
    <source>
        <dbReference type="SAM" id="MobiDB-lite"/>
    </source>
</evidence>
<evidence type="ECO:0000313" key="3">
    <source>
        <dbReference type="Proteomes" id="UP000284403"/>
    </source>
</evidence>
<organism evidence="2 3">
    <name type="scientific">Trypanosoma conorhini</name>
    <dbReference type="NCBI Taxonomy" id="83891"/>
    <lineage>
        <taxon>Eukaryota</taxon>
        <taxon>Discoba</taxon>
        <taxon>Euglenozoa</taxon>
        <taxon>Kinetoplastea</taxon>
        <taxon>Metakinetoplastina</taxon>
        <taxon>Trypanosomatida</taxon>
        <taxon>Trypanosomatidae</taxon>
        <taxon>Trypanosoma</taxon>
    </lineage>
</organism>
<name>A0A3R7LMM6_9TRYP</name>
<protein>
    <submittedName>
        <fullName evidence="2">Uncharacterized protein</fullName>
    </submittedName>
</protein>
<dbReference type="GeneID" id="40318478"/>
<feature type="region of interest" description="Disordered" evidence="1">
    <location>
        <begin position="272"/>
        <end position="321"/>
    </location>
</feature>